<keyword evidence="3" id="KW-1185">Reference proteome</keyword>
<evidence type="ECO:0008006" key="4">
    <source>
        <dbReference type="Google" id="ProtNLM"/>
    </source>
</evidence>
<gene>
    <name evidence="2" type="ORF">CLV71_10864</name>
</gene>
<accession>A0A4R7VH91</accession>
<reference evidence="2 3" key="1">
    <citation type="submission" date="2019-03" db="EMBL/GenBank/DDBJ databases">
        <title>Genomic Encyclopedia of Archaeal and Bacterial Type Strains, Phase II (KMG-II): from individual species to whole genera.</title>
        <authorList>
            <person name="Goeker M."/>
        </authorList>
    </citation>
    <scope>NUCLEOTIDE SEQUENCE [LARGE SCALE GENOMIC DNA]</scope>
    <source>
        <strain evidence="2 3">DSM 45499</strain>
    </source>
</reference>
<comment type="caution">
    <text evidence="2">The sequence shown here is derived from an EMBL/GenBank/DDBJ whole genome shotgun (WGS) entry which is preliminary data.</text>
</comment>
<feature type="signal peptide" evidence="1">
    <location>
        <begin position="1"/>
        <end position="27"/>
    </location>
</feature>
<keyword evidence="1" id="KW-0732">Signal</keyword>
<dbReference type="Proteomes" id="UP000294927">
    <property type="component" value="Unassembled WGS sequence"/>
</dbReference>
<name>A0A4R7VH91_9PSEU</name>
<evidence type="ECO:0000256" key="1">
    <source>
        <dbReference type="SAM" id="SignalP"/>
    </source>
</evidence>
<sequence length="136" mass="13894">MRRILSLFAAVVAAVGLSLVPSGSASALGGESLLCRVVPVTGNPPFTQTCSNRTLINGTYSAGFHVFNTSGSYDSISWVVPSPYSSVGCGGFDCSIDMSSRSDQTVTVQVVLTQAGVSVTLSATAHINAVCGGRLC</sequence>
<evidence type="ECO:0000313" key="2">
    <source>
        <dbReference type="EMBL" id="TDV48704.1"/>
    </source>
</evidence>
<organism evidence="2 3">
    <name type="scientific">Actinophytocola oryzae</name>
    <dbReference type="NCBI Taxonomy" id="502181"/>
    <lineage>
        <taxon>Bacteria</taxon>
        <taxon>Bacillati</taxon>
        <taxon>Actinomycetota</taxon>
        <taxon>Actinomycetes</taxon>
        <taxon>Pseudonocardiales</taxon>
        <taxon>Pseudonocardiaceae</taxon>
    </lineage>
</organism>
<dbReference type="EMBL" id="SOCP01000008">
    <property type="protein sequence ID" value="TDV48704.1"/>
    <property type="molecule type" value="Genomic_DNA"/>
</dbReference>
<proteinExistence type="predicted"/>
<dbReference type="AlphaFoldDB" id="A0A4R7VH91"/>
<dbReference type="RefSeq" id="WP_133904758.1">
    <property type="nucleotide sequence ID" value="NZ_SOCP01000008.1"/>
</dbReference>
<protein>
    <recommendedName>
        <fullName evidence="4">Ig-like domain-containing protein</fullName>
    </recommendedName>
</protein>
<feature type="chain" id="PRO_5020684282" description="Ig-like domain-containing protein" evidence="1">
    <location>
        <begin position="28"/>
        <end position="136"/>
    </location>
</feature>
<evidence type="ECO:0000313" key="3">
    <source>
        <dbReference type="Proteomes" id="UP000294927"/>
    </source>
</evidence>